<feature type="compositionally biased region" description="Low complexity" evidence="1">
    <location>
        <begin position="289"/>
        <end position="298"/>
    </location>
</feature>
<keyword evidence="3" id="KW-1185">Reference proteome</keyword>
<dbReference type="Proteomes" id="UP000641932">
    <property type="component" value="Unassembled WGS sequence"/>
</dbReference>
<reference evidence="2" key="2">
    <citation type="submission" date="2020-09" db="EMBL/GenBank/DDBJ databases">
        <authorList>
            <person name="Sun Q."/>
            <person name="Zhou Y."/>
        </authorList>
    </citation>
    <scope>NUCLEOTIDE SEQUENCE</scope>
    <source>
        <strain evidence="2">CGMCC 4.7201</strain>
    </source>
</reference>
<name>A0A917ZV41_9ACTN</name>
<gene>
    <name evidence="2" type="ORF">GCM10012280_47290</name>
</gene>
<evidence type="ECO:0000313" key="3">
    <source>
        <dbReference type="Proteomes" id="UP000641932"/>
    </source>
</evidence>
<comment type="caution">
    <text evidence="2">The sequence shown here is derived from an EMBL/GenBank/DDBJ whole genome shotgun (WGS) entry which is preliminary data.</text>
</comment>
<dbReference type="PANTHER" id="PTHR38010:SF1">
    <property type="entry name" value="SLR0848 PROTEIN"/>
    <property type="match status" value="1"/>
</dbReference>
<proteinExistence type="predicted"/>
<dbReference type="PANTHER" id="PTHR38010">
    <property type="entry name" value="SLR0848 PROTEIN"/>
    <property type="match status" value="1"/>
</dbReference>
<organism evidence="2 3">
    <name type="scientific">Wenjunlia tyrosinilytica</name>
    <dbReference type="NCBI Taxonomy" id="1544741"/>
    <lineage>
        <taxon>Bacteria</taxon>
        <taxon>Bacillati</taxon>
        <taxon>Actinomycetota</taxon>
        <taxon>Actinomycetes</taxon>
        <taxon>Kitasatosporales</taxon>
        <taxon>Streptomycetaceae</taxon>
        <taxon>Wenjunlia</taxon>
    </lineage>
</organism>
<dbReference type="CDD" id="cd06503">
    <property type="entry name" value="ATP-synt_Fo_b"/>
    <property type="match status" value="1"/>
</dbReference>
<accession>A0A917ZV41</accession>
<feature type="region of interest" description="Disordered" evidence="1">
    <location>
        <begin position="141"/>
        <end position="167"/>
    </location>
</feature>
<dbReference type="AlphaFoldDB" id="A0A917ZV41"/>
<evidence type="ECO:0000313" key="2">
    <source>
        <dbReference type="EMBL" id="GGO93842.1"/>
    </source>
</evidence>
<feature type="region of interest" description="Disordered" evidence="1">
    <location>
        <begin position="248"/>
        <end position="357"/>
    </location>
</feature>
<evidence type="ECO:0008006" key="4">
    <source>
        <dbReference type="Google" id="ProtNLM"/>
    </source>
</evidence>
<reference evidence="2" key="1">
    <citation type="journal article" date="2014" name="Int. J. Syst. Evol. Microbiol.">
        <title>Complete genome sequence of Corynebacterium casei LMG S-19264T (=DSM 44701T), isolated from a smear-ripened cheese.</title>
        <authorList>
            <consortium name="US DOE Joint Genome Institute (JGI-PGF)"/>
            <person name="Walter F."/>
            <person name="Albersmeier A."/>
            <person name="Kalinowski J."/>
            <person name="Ruckert C."/>
        </authorList>
    </citation>
    <scope>NUCLEOTIDE SEQUENCE</scope>
    <source>
        <strain evidence="2">CGMCC 4.7201</strain>
    </source>
</reference>
<dbReference type="EMBL" id="BMMS01000021">
    <property type="protein sequence ID" value="GGO93842.1"/>
    <property type="molecule type" value="Genomic_DNA"/>
</dbReference>
<protein>
    <recommendedName>
        <fullName evidence="4">Cell division initiation protein</fullName>
    </recommendedName>
</protein>
<sequence>MDVQKKLDEIVAAVEGARSMPMSASCVVNRAELLAMLEEVRAVLPDSLAQARAVLGDREQVVEEARREAERILQSAHAERGSLISDTQVARQSQGEADRILSDARREAEEIRAEADDYVDSKLANFEVVLTKTLGAVDRGREKLLGRGPGVDERGEPDADVPERSTDPMELRRRADEYVDTKLRSFEAVLGKTLEAVGRGRKKLLGHRPMDELADYSSIGEEHSAHAGQSDVDYVAALAAVPAAPQIPQQPAAYDGSPYTYGGYPQDGYGAAAQSQQDPQQPQPPAPQQYPQDGYYDPNYGWQPQAQPQYGEEGYAQDGYGRQAQPLDPQQGAQAQQDPQQYQQPQAGYGGGSLDETSFFDTSVIDVQRLRELDGRG</sequence>
<evidence type="ECO:0000256" key="1">
    <source>
        <dbReference type="SAM" id="MobiDB-lite"/>
    </source>
</evidence>
<feature type="compositionally biased region" description="Low complexity" evidence="1">
    <location>
        <begin position="323"/>
        <end position="347"/>
    </location>
</feature>
<dbReference type="RefSeq" id="WP_189133794.1">
    <property type="nucleotide sequence ID" value="NZ_BMMS01000021.1"/>
</dbReference>